<dbReference type="InterPro" id="IPR042099">
    <property type="entry name" value="ANL_N_sf"/>
</dbReference>
<name>X0WXT5_9ZZZZ</name>
<proteinExistence type="predicted"/>
<dbReference type="GO" id="GO:0016881">
    <property type="term" value="F:acid-amino acid ligase activity"/>
    <property type="evidence" value="ECO:0007669"/>
    <property type="project" value="TreeGrafter"/>
</dbReference>
<evidence type="ECO:0000259" key="1">
    <source>
        <dbReference type="Pfam" id="PF23571"/>
    </source>
</evidence>
<feature type="domain" description="GH3 middle" evidence="1">
    <location>
        <begin position="55"/>
        <end position="139"/>
    </location>
</feature>
<dbReference type="PANTHER" id="PTHR31901">
    <property type="entry name" value="GH3 DOMAIN-CONTAINING PROTEIN"/>
    <property type="match status" value="1"/>
</dbReference>
<dbReference type="PANTHER" id="PTHR31901:SF9">
    <property type="entry name" value="GH3 DOMAIN-CONTAINING PROTEIN"/>
    <property type="match status" value="1"/>
</dbReference>
<evidence type="ECO:0000313" key="3">
    <source>
        <dbReference type="EMBL" id="GAG35774.1"/>
    </source>
</evidence>
<dbReference type="Pfam" id="PF23571">
    <property type="entry name" value="GH3_M"/>
    <property type="match status" value="1"/>
</dbReference>
<dbReference type="EMBL" id="BARS01044399">
    <property type="protein sequence ID" value="GAG35774.1"/>
    <property type="molecule type" value="Genomic_DNA"/>
</dbReference>
<reference evidence="3" key="1">
    <citation type="journal article" date="2014" name="Front. Microbiol.">
        <title>High frequency of phylogenetically diverse reductive dehalogenase-homologous genes in deep subseafloor sedimentary metagenomes.</title>
        <authorList>
            <person name="Kawai M."/>
            <person name="Futagami T."/>
            <person name="Toyoda A."/>
            <person name="Takaki Y."/>
            <person name="Nishi S."/>
            <person name="Hori S."/>
            <person name="Arai W."/>
            <person name="Tsubouchi T."/>
            <person name="Morono Y."/>
            <person name="Uchiyama I."/>
            <person name="Ito T."/>
            <person name="Fujiyama A."/>
            <person name="Inagaki F."/>
            <person name="Takami H."/>
        </authorList>
    </citation>
    <scope>NUCLEOTIDE SEQUENCE</scope>
    <source>
        <strain evidence="3">Expedition CK06-06</strain>
    </source>
</reference>
<comment type="caution">
    <text evidence="3">The sequence shown here is derived from an EMBL/GenBank/DDBJ whole genome shotgun (WGS) entry which is preliminary data.</text>
</comment>
<protein>
    <submittedName>
        <fullName evidence="3">Uncharacterized protein</fullName>
    </submittedName>
</protein>
<feature type="non-terminal residue" evidence="3">
    <location>
        <position position="1"/>
    </location>
</feature>
<organism evidence="3">
    <name type="scientific">marine sediment metagenome</name>
    <dbReference type="NCBI Taxonomy" id="412755"/>
    <lineage>
        <taxon>unclassified sequences</taxon>
        <taxon>metagenomes</taxon>
        <taxon>ecological metagenomes</taxon>
    </lineage>
</organism>
<dbReference type="AlphaFoldDB" id="X0WXT5"/>
<feature type="non-terminal residue" evidence="3">
    <location>
        <position position="249"/>
    </location>
</feature>
<accession>X0WXT5</accession>
<sequence length="249" mass="29010">PKDLWRPKGILAYGLDTSIYKDAITHYWGIKPHESYAGTEGLVYAMQAWNRKGMTFVPDTVFWEFIPYEQQPEHLDDEDYLPSTVLLNEVEEGKLYEVVITQFYGMPLLRYRLNDIIKIIAVRDEQAGINLPQIVFQRRVGEIINLAGLAELDEKTIWQAIANTGIKYTDWLAGKEYDQNQSFLRLYLELKEEREPAEIATMIDEQLKMIDIDYKDIDNYLKLQPVRVTLLSSGTFQRYTEEKVKEGAD</sequence>
<dbReference type="InterPro" id="IPR004993">
    <property type="entry name" value="GH3"/>
</dbReference>
<dbReference type="GO" id="GO:0005737">
    <property type="term" value="C:cytoplasm"/>
    <property type="evidence" value="ECO:0007669"/>
    <property type="project" value="TreeGrafter"/>
</dbReference>
<dbReference type="InterPro" id="IPR055377">
    <property type="entry name" value="GH3_M"/>
</dbReference>
<dbReference type="Gene3D" id="3.40.50.12780">
    <property type="entry name" value="N-terminal domain of ligase-like"/>
    <property type="match status" value="1"/>
</dbReference>
<gene>
    <name evidence="3" type="ORF">S01H1_67086</name>
</gene>
<dbReference type="InterPro" id="IPR055378">
    <property type="entry name" value="GH3_C"/>
</dbReference>
<feature type="domain" description="GH3 C-terminal" evidence="2">
    <location>
        <begin position="165"/>
        <end position="248"/>
    </location>
</feature>
<dbReference type="Pfam" id="PF23572">
    <property type="entry name" value="GH3_C"/>
    <property type="match status" value="1"/>
</dbReference>
<evidence type="ECO:0000259" key="2">
    <source>
        <dbReference type="Pfam" id="PF23572"/>
    </source>
</evidence>